<organism evidence="1 2">
    <name type="scientific">Rouxiella aceris</name>
    <dbReference type="NCBI Taxonomy" id="2703884"/>
    <lineage>
        <taxon>Bacteria</taxon>
        <taxon>Pseudomonadati</taxon>
        <taxon>Pseudomonadota</taxon>
        <taxon>Gammaproteobacteria</taxon>
        <taxon>Enterobacterales</taxon>
        <taxon>Yersiniaceae</taxon>
        <taxon>Rouxiella</taxon>
    </lineage>
</organism>
<dbReference type="Pfam" id="PF07119">
    <property type="entry name" value="DUF1375"/>
    <property type="match status" value="1"/>
</dbReference>
<dbReference type="Proteomes" id="UP000585363">
    <property type="component" value="Unassembled WGS sequence"/>
</dbReference>
<dbReference type="NCBIfam" id="NF008628">
    <property type="entry name" value="PRK11616.1"/>
    <property type="match status" value="1"/>
</dbReference>
<accession>A0A848MMC8</accession>
<comment type="caution">
    <text evidence="1">The sequence shown here is derived from an EMBL/GenBank/DDBJ whole genome shotgun (WGS) entry which is preliminary data.</text>
</comment>
<evidence type="ECO:0000313" key="2">
    <source>
        <dbReference type="Proteomes" id="UP000585363"/>
    </source>
</evidence>
<gene>
    <name evidence="1" type="ORF">GW590_15370</name>
</gene>
<reference evidence="1 2" key="2">
    <citation type="submission" date="2020-06" db="EMBL/GenBank/DDBJ databases">
        <title>Polyphasic characterization of a Rahnella strain isolated from tree sap.</title>
        <authorList>
            <person name="Kim I.S."/>
        </authorList>
    </citation>
    <scope>NUCLEOTIDE SEQUENCE [LARGE SCALE GENOMIC DNA]</scope>
    <source>
        <strain evidence="1 2">SAP-1</strain>
    </source>
</reference>
<dbReference type="PROSITE" id="PS51257">
    <property type="entry name" value="PROKAR_LIPOPROTEIN"/>
    <property type="match status" value="1"/>
</dbReference>
<dbReference type="InterPro" id="IPR010780">
    <property type="entry name" value="DUF1375"/>
</dbReference>
<keyword evidence="2" id="KW-1185">Reference proteome</keyword>
<sequence length="114" mass="12208">MTKFSLLPIATGCIFMASGCSSVMSHTGDYQGLYPGSKSDVNMIASDETSWAMTPLLILDLPFSAALDTLLLPYDYYKKGSVGTLDRIKASEDHNMAISHGVDINHVPPVPAAN</sequence>
<dbReference type="EMBL" id="JAADJU010000008">
    <property type="protein sequence ID" value="NMP28241.1"/>
    <property type="molecule type" value="Genomic_DNA"/>
</dbReference>
<name>A0A848MMC8_9GAMM</name>
<keyword evidence="1" id="KW-0449">Lipoprotein</keyword>
<protein>
    <submittedName>
        <fullName evidence="1">YceK/YidQ family lipoprotein</fullName>
    </submittedName>
</protein>
<dbReference type="AlphaFoldDB" id="A0A848MMC8"/>
<dbReference type="RefSeq" id="WP_169403950.1">
    <property type="nucleotide sequence ID" value="NZ_JAADJU010000008.1"/>
</dbReference>
<reference evidence="1 2" key="1">
    <citation type="submission" date="2020-01" db="EMBL/GenBank/DDBJ databases">
        <authorList>
            <person name="Lee S.D."/>
        </authorList>
    </citation>
    <scope>NUCLEOTIDE SEQUENCE [LARGE SCALE GENOMIC DNA]</scope>
    <source>
        <strain evidence="1 2">SAP-1</strain>
    </source>
</reference>
<evidence type="ECO:0000313" key="1">
    <source>
        <dbReference type="EMBL" id="NMP28241.1"/>
    </source>
</evidence>
<proteinExistence type="predicted"/>